<protein>
    <submittedName>
        <fullName evidence="2">Metallophosphoesterase</fullName>
    </submittedName>
</protein>
<dbReference type="InterPro" id="IPR004843">
    <property type="entry name" value="Calcineurin-like_PHP"/>
</dbReference>
<keyword evidence="3" id="KW-1185">Reference proteome</keyword>
<evidence type="ECO:0000259" key="1">
    <source>
        <dbReference type="Pfam" id="PF00149"/>
    </source>
</evidence>
<dbReference type="PANTHER" id="PTHR42850:SF7">
    <property type="entry name" value="BIS(5'-NUCLEOSYL)-TETRAPHOSPHATASE PRPE [ASYMMETRICAL]"/>
    <property type="match status" value="1"/>
</dbReference>
<evidence type="ECO:0000313" key="2">
    <source>
        <dbReference type="EMBL" id="MCK9685093.1"/>
    </source>
</evidence>
<dbReference type="Proteomes" id="UP001139353">
    <property type="component" value="Unassembled WGS sequence"/>
</dbReference>
<gene>
    <name evidence="2" type="ORF">LPC04_05145</name>
</gene>
<dbReference type="InterPro" id="IPR029052">
    <property type="entry name" value="Metallo-depent_PP-like"/>
</dbReference>
<reference evidence="2" key="1">
    <citation type="submission" date="2021-11" db="EMBL/GenBank/DDBJ databases">
        <title>BS-T2-15 a new species belonging to the Comamonadaceae family isolated from the soil of a French oak forest.</title>
        <authorList>
            <person name="Mieszkin S."/>
            <person name="Alain K."/>
        </authorList>
    </citation>
    <scope>NUCLEOTIDE SEQUENCE</scope>
    <source>
        <strain evidence="2">BS-T2-15</strain>
    </source>
</reference>
<dbReference type="RefSeq" id="WP_275681106.1">
    <property type="nucleotide sequence ID" value="NZ_JAJLJH010000001.1"/>
</dbReference>
<sequence length="355" mass="39735">MPRTPMFAPLPEGPLDVVGDVHGELDALLALLARLGYDADGDHPDGRHLVFVGDLCDRGPESPGVIALVQRLVESGRALATLGNHEINLLRGDRKDGNDWYWSEFNARDAKYEPRSHLPPERRDGVIAFLRTLPLALERDDLRVVHAAWDVASIAQLRAADPALSRVEHFRRWDADAEALIAAHGIGEAARIEYQEYRERLVDPSLPVPMLAATAQVDEIRQMANPIRVVTSGIERGAARPFFASGHWRFVERIRWWDEYAEEVPVIVGHYWRQFAHVDRASLGKTEENLFTDLAPTAWHGRHRNVFCIDFSVGGRFLERPLAAGAVPRSRLGALRWPERVLALDTGEMLPTSGA</sequence>
<feature type="domain" description="Calcineurin-like phosphoesterase" evidence="1">
    <location>
        <begin position="15"/>
        <end position="108"/>
    </location>
</feature>
<dbReference type="PRINTS" id="PR00114">
    <property type="entry name" value="STPHPHTASE"/>
</dbReference>
<dbReference type="GO" id="GO:0016791">
    <property type="term" value="F:phosphatase activity"/>
    <property type="evidence" value="ECO:0007669"/>
    <property type="project" value="TreeGrafter"/>
</dbReference>
<dbReference type="InterPro" id="IPR006186">
    <property type="entry name" value="Ser/Thr-sp_prot-phosphatase"/>
</dbReference>
<dbReference type="InterPro" id="IPR050126">
    <property type="entry name" value="Ap4A_hydrolase"/>
</dbReference>
<dbReference type="Pfam" id="PF00149">
    <property type="entry name" value="Metallophos"/>
    <property type="match status" value="1"/>
</dbReference>
<comment type="caution">
    <text evidence="2">The sequence shown here is derived from an EMBL/GenBank/DDBJ whole genome shotgun (WGS) entry which is preliminary data.</text>
</comment>
<evidence type="ECO:0000313" key="3">
    <source>
        <dbReference type="Proteomes" id="UP001139353"/>
    </source>
</evidence>
<dbReference type="SUPFAM" id="SSF56300">
    <property type="entry name" value="Metallo-dependent phosphatases"/>
    <property type="match status" value="1"/>
</dbReference>
<proteinExistence type="predicted"/>
<dbReference type="Gene3D" id="3.60.21.10">
    <property type="match status" value="1"/>
</dbReference>
<dbReference type="PANTHER" id="PTHR42850">
    <property type="entry name" value="METALLOPHOSPHOESTERASE"/>
    <property type="match status" value="1"/>
</dbReference>
<dbReference type="EMBL" id="JAJLJH010000001">
    <property type="protein sequence ID" value="MCK9685093.1"/>
    <property type="molecule type" value="Genomic_DNA"/>
</dbReference>
<organism evidence="2 3">
    <name type="scientific">Scleromatobacter humisilvae</name>
    <dbReference type="NCBI Taxonomy" id="2897159"/>
    <lineage>
        <taxon>Bacteria</taxon>
        <taxon>Pseudomonadati</taxon>
        <taxon>Pseudomonadota</taxon>
        <taxon>Betaproteobacteria</taxon>
        <taxon>Burkholderiales</taxon>
        <taxon>Sphaerotilaceae</taxon>
        <taxon>Scleromatobacter</taxon>
    </lineage>
</organism>
<dbReference type="AlphaFoldDB" id="A0A9X1YI04"/>
<name>A0A9X1YI04_9BURK</name>
<dbReference type="GO" id="GO:0005737">
    <property type="term" value="C:cytoplasm"/>
    <property type="evidence" value="ECO:0007669"/>
    <property type="project" value="TreeGrafter"/>
</dbReference>
<accession>A0A9X1YI04</accession>